<evidence type="ECO:0000256" key="7">
    <source>
        <dbReference type="ARBA" id="ARBA00023054"/>
    </source>
</evidence>
<dbReference type="Gene3D" id="6.10.250.660">
    <property type="match status" value="2"/>
</dbReference>
<keyword evidence="4" id="KW-0963">Cytoplasm</keyword>
<keyword evidence="7" id="KW-0175">Coiled coil</keyword>
<dbReference type="RefSeq" id="WP_019736955.1">
    <property type="nucleotide sequence ID" value="NZ_JAACYR010000021.1"/>
</dbReference>
<evidence type="ECO:0000256" key="10">
    <source>
        <dbReference type="SAM" id="MobiDB-lite"/>
    </source>
</evidence>
<organism evidence="11 12">
    <name type="scientific">Mycolicibacter kumamotonensis</name>
    <dbReference type="NCBI Taxonomy" id="354243"/>
    <lineage>
        <taxon>Bacteria</taxon>
        <taxon>Bacillati</taxon>
        <taxon>Actinomycetota</taxon>
        <taxon>Actinomycetes</taxon>
        <taxon>Mycobacteriales</taxon>
        <taxon>Mycobacteriaceae</taxon>
        <taxon>Mycolicibacter</taxon>
    </lineage>
</organism>
<feature type="region of interest" description="Disordered" evidence="10">
    <location>
        <begin position="1"/>
        <end position="45"/>
    </location>
</feature>
<gene>
    <name evidence="11" type="ORF">GWR20_08010</name>
</gene>
<keyword evidence="5" id="KW-0132">Cell division</keyword>
<evidence type="ECO:0000256" key="4">
    <source>
        <dbReference type="ARBA" id="ARBA00022490"/>
    </source>
</evidence>
<dbReference type="InterPro" id="IPR007793">
    <property type="entry name" value="DivIVA_fam"/>
</dbReference>
<dbReference type="NCBIfam" id="TIGR03544">
    <property type="entry name" value="DivI1A_domain"/>
    <property type="match status" value="2"/>
</dbReference>
<protein>
    <recommendedName>
        <fullName evidence="3">Cell wall synthesis protein Wag31</fullName>
    </recommendedName>
    <alternativeName>
        <fullName evidence="9">Antigen 84</fullName>
    </alternativeName>
</protein>
<accession>A0A7K3L9L8</accession>
<evidence type="ECO:0000313" key="12">
    <source>
        <dbReference type="Proteomes" id="UP000466523"/>
    </source>
</evidence>
<sequence>MPLFGKRKRPSVDASPYEAPPIEDAPTDKVGSLRPSPYPDAYGRLTSEDVRSVRFGKPRTGRRGYDDLEVDAFLDLVEVELEEPRSPPGTVEDGLRPEDVETWVFSKPPLGKRGYNEEQVDAFLQRIAAELRHRGT</sequence>
<dbReference type="AlphaFoldDB" id="A0A7K3L9L8"/>
<comment type="caution">
    <text evidence="11">The sequence shown here is derived from an EMBL/GenBank/DDBJ whole genome shotgun (WGS) entry which is preliminary data.</text>
</comment>
<evidence type="ECO:0000256" key="3">
    <source>
        <dbReference type="ARBA" id="ARBA00018787"/>
    </source>
</evidence>
<evidence type="ECO:0000256" key="6">
    <source>
        <dbReference type="ARBA" id="ARBA00022960"/>
    </source>
</evidence>
<dbReference type="EMBL" id="JAACYR010000021">
    <property type="protein sequence ID" value="NDJ89099.1"/>
    <property type="molecule type" value="Genomic_DNA"/>
</dbReference>
<name>A0A7K3L9L8_9MYCO</name>
<comment type="subcellular location">
    <subcellularLocation>
        <location evidence="1">Cytoplasm</location>
    </subcellularLocation>
</comment>
<dbReference type="Proteomes" id="UP000466523">
    <property type="component" value="Unassembled WGS sequence"/>
</dbReference>
<evidence type="ECO:0000256" key="8">
    <source>
        <dbReference type="ARBA" id="ARBA00023306"/>
    </source>
</evidence>
<dbReference type="InterPro" id="IPR019933">
    <property type="entry name" value="DivIVA_domain"/>
</dbReference>
<dbReference type="PANTHER" id="PTHR35794:SF2">
    <property type="entry name" value="CELL DIVISION PROTEIN DIVIVA"/>
    <property type="match status" value="1"/>
</dbReference>
<reference evidence="11 12" key="1">
    <citation type="submission" date="2020-01" db="EMBL/GenBank/DDBJ databases">
        <authorList>
            <person name="Sanchez-Estrada R."/>
            <person name="Gonzalez-Y-Merchand J.A."/>
            <person name="Rivera-Gutierrez S."/>
        </authorList>
    </citation>
    <scope>NUCLEOTIDE SEQUENCE [LARGE SCALE GENOMIC DNA]</scope>
    <source>
        <strain evidence="11 12">CST 7247</strain>
    </source>
</reference>
<comment type="similarity">
    <text evidence="2">Belongs to the DivIVA family.</text>
</comment>
<keyword evidence="6" id="KW-0133">Cell shape</keyword>
<evidence type="ECO:0000256" key="2">
    <source>
        <dbReference type="ARBA" id="ARBA00009008"/>
    </source>
</evidence>
<keyword evidence="8" id="KW-0131">Cell cycle</keyword>
<dbReference type="GO" id="GO:0051301">
    <property type="term" value="P:cell division"/>
    <property type="evidence" value="ECO:0007669"/>
    <property type="project" value="UniProtKB-KW"/>
</dbReference>
<evidence type="ECO:0000256" key="5">
    <source>
        <dbReference type="ARBA" id="ARBA00022618"/>
    </source>
</evidence>
<proteinExistence type="inferred from homology"/>
<dbReference type="OrthoDB" id="5198800at2"/>
<evidence type="ECO:0000256" key="1">
    <source>
        <dbReference type="ARBA" id="ARBA00004496"/>
    </source>
</evidence>
<dbReference type="GO" id="GO:0005737">
    <property type="term" value="C:cytoplasm"/>
    <property type="evidence" value="ECO:0007669"/>
    <property type="project" value="UniProtKB-SubCell"/>
</dbReference>
<evidence type="ECO:0000313" key="11">
    <source>
        <dbReference type="EMBL" id="NDJ89099.1"/>
    </source>
</evidence>
<dbReference type="PANTHER" id="PTHR35794">
    <property type="entry name" value="CELL DIVISION PROTEIN DIVIVA"/>
    <property type="match status" value="1"/>
</dbReference>
<evidence type="ECO:0000256" key="9">
    <source>
        <dbReference type="ARBA" id="ARBA00031737"/>
    </source>
</evidence>
<dbReference type="GO" id="GO:0008360">
    <property type="term" value="P:regulation of cell shape"/>
    <property type="evidence" value="ECO:0007669"/>
    <property type="project" value="UniProtKB-KW"/>
</dbReference>